<evidence type="ECO:0000256" key="1">
    <source>
        <dbReference type="SAM" id="SignalP"/>
    </source>
</evidence>
<reference evidence="2 3" key="1">
    <citation type="submission" date="2023-06" db="EMBL/GenBank/DDBJ databases">
        <title>Roseiconus lacunae JC819 isolated from Gulf of Mannar region, Tamil Nadu.</title>
        <authorList>
            <person name="Pk S."/>
            <person name="Ch S."/>
            <person name="Ch V.R."/>
        </authorList>
    </citation>
    <scope>NUCLEOTIDE SEQUENCE [LARGE SCALE GENOMIC DNA]</scope>
    <source>
        <strain evidence="2 3">JC819</strain>
    </source>
</reference>
<name>A0ABT7PGF2_9BACT</name>
<dbReference type="RefSeq" id="WP_289163072.1">
    <property type="nucleotide sequence ID" value="NZ_JASZZN010000005.1"/>
</dbReference>
<dbReference type="EMBL" id="JASZZN010000005">
    <property type="protein sequence ID" value="MDM4015569.1"/>
    <property type="molecule type" value="Genomic_DNA"/>
</dbReference>
<proteinExistence type="predicted"/>
<keyword evidence="3" id="KW-1185">Reference proteome</keyword>
<feature type="signal peptide" evidence="1">
    <location>
        <begin position="1"/>
        <end position="20"/>
    </location>
</feature>
<feature type="chain" id="PRO_5045958856" evidence="1">
    <location>
        <begin position="21"/>
        <end position="266"/>
    </location>
</feature>
<sequence length="266" mass="29893">MICRLLVAALMLVPCCRSLAADGEDAAARFTKLATKLAASYTIQAGETSLTLRQEPVLTWTDPENGEIYGGVYLWSDRGRPGAIASIYKWYRPYTHSTHEFQSLSIDPIVGTRAGQNDWRCSKPGVQWKPVPKAPSGGRTTTQRLTQMRLIAKKFTLELIDKDGSVDQLRLLSQPLYHFDQPVGNAVQGTLFAFARGTDPEAFLLLEFRDEDGISKLHYSFARSNFLPTIARYDSAEVWRVERLDRATMKSGSEPYTKYVFQDGEQ</sequence>
<gene>
    <name evidence="2" type="ORF">QTN89_09030</name>
</gene>
<organism evidence="2 3">
    <name type="scientific">Roseiconus lacunae</name>
    <dbReference type="NCBI Taxonomy" id="2605694"/>
    <lineage>
        <taxon>Bacteria</taxon>
        <taxon>Pseudomonadati</taxon>
        <taxon>Planctomycetota</taxon>
        <taxon>Planctomycetia</taxon>
        <taxon>Pirellulales</taxon>
        <taxon>Pirellulaceae</taxon>
        <taxon>Roseiconus</taxon>
    </lineage>
</organism>
<keyword evidence="1" id="KW-0732">Signal</keyword>
<dbReference type="Proteomes" id="UP001239462">
    <property type="component" value="Unassembled WGS sequence"/>
</dbReference>
<comment type="caution">
    <text evidence="2">The sequence shown here is derived from an EMBL/GenBank/DDBJ whole genome shotgun (WGS) entry which is preliminary data.</text>
</comment>
<accession>A0ABT7PGF2</accession>
<evidence type="ECO:0000313" key="3">
    <source>
        <dbReference type="Proteomes" id="UP001239462"/>
    </source>
</evidence>
<evidence type="ECO:0000313" key="2">
    <source>
        <dbReference type="EMBL" id="MDM4015569.1"/>
    </source>
</evidence>
<protein>
    <submittedName>
        <fullName evidence="2">Uncharacterized protein</fullName>
    </submittedName>
</protein>